<organism evidence="5 6">
    <name type="scientific">Actinoallomurus spadix</name>
    <dbReference type="NCBI Taxonomy" id="79912"/>
    <lineage>
        <taxon>Bacteria</taxon>
        <taxon>Bacillati</taxon>
        <taxon>Actinomycetota</taxon>
        <taxon>Actinomycetes</taxon>
        <taxon>Streptosporangiales</taxon>
        <taxon>Thermomonosporaceae</taxon>
        <taxon>Actinoallomurus</taxon>
    </lineage>
</organism>
<protein>
    <submittedName>
        <fullName evidence="5">SDR family oxidoreductase</fullName>
    </submittedName>
</protein>
<comment type="similarity">
    <text evidence="1 3">Belongs to the short-chain dehydrogenases/reductases (SDR) family.</text>
</comment>
<keyword evidence="2" id="KW-0560">Oxidoreductase</keyword>
<dbReference type="RefSeq" id="WP_252799648.1">
    <property type="nucleotide sequence ID" value="NZ_BAAABM010000007.1"/>
</dbReference>
<dbReference type="PRINTS" id="PR00081">
    <property type="entry name" value="GDHRDH"/>
</dbReference>
<dbReference type="Gene3D" id="3.40.50.720">
    <property type="entry name" value="NAD(P)-binding Rossmann-like Domain"/>
    <property type="match status" value="1"/>
</dbReference>
<name>A0ABN0W1H2_9ACTN</name>
<dbReference type="InterPro" id="IPR002347">
    <property type="entry name" value="SDR_fam"/>
</dbReference>
<reference evidence="5 6" key="1">
    <citation type="journal article" date="2019" name="Int. J. Syst. Evol. Microbiol.">
        <title>The Global Catalogue of Microorganisms (GCM) 10K type strain sequencing project: providing services to taxonomists for standard genome sequencing and annotation.</title>
        <authorList>
            <consortium name="The Broad Institute Genomics Platform"/>
            <consortium name="The Broad Institute Genome Sequencing Center for Infectious Disease"/>
            <person name="Wu L."/>
            <person name="Ma J."/>
        </authorList>
    </citation>
    <scope>NUCLEOTIDE SEQUENCE [LARGE SCALE GENOMIC DNA]</scope>
    <source>
        <strain evidence="5 6">JCM 3146</strain>
    </source>
</reference>
<dbReference type="CDD" id="cd05374">
    <property type="entry name" value="17beta-HSD-like_SDR_c"/>
    <property type="match status" value="1"/>
</dbReference>
<dbReference type="PRINTS" id="PR00080">
    <property type="entry name" value="SDRFAMILY"/>
</dbReference>
<accession>A0ABN0W1H2</accession>
<sequence>MPGSSSSSGDRRILVTGASSGIGRAVARRFAREGWTVLGTSRHPETLRDPLPGVTYLRLDQSDLASIHECAKAAEDVDVLVNNAGESQGGPIEHLDPAAIERLFQVDVFGPLELTRRLLPRMRDRGHGHVVFVGSLMADFPVPFQGGYAAAKTALRAFATALRAEVAPFGVRVSVLQPGYYRSEINDRREWHTAPDSPYEERLGRVMDAVGAAHAAAGDPAEVAARVARLVASGQPPAVSCVGSHGSVLRFVRRFVPDRTAERMVAHRYGLATKRSVRIDRH</sequence>
<evidence type="ECO:0000313" key="5">
    <source>
        <dbReference type="EMBL" id="GAA0322621.1"/>
    </source>
</evidence>
<comment type="caution">
    <text evidence="5">The sequence shown here is derived from an EMBL/GenBank/DDBJ whole genome shotgun (WGS) entry which is preliminary data.</text>
</comment>
<keyword evidence="6" id="KW-1185">Reference proteome</keyword>
<dbReference type="EMBL" id="BAAABM010000007">
    <property type="protein sequence ID" value="GAA0322621.1"/>
    <property type="molecule type" value="Genomic_DNA"/>
</dbReference>
<evidence type="ECO:0000313" key="6">
    <source>
        <dbReference type="Proteomes" id="UP001501822"/>
    </source>
</evidence>
<feature type="domain" description="Ketoreductase" evidence="4">
    <location>
        <begin position="11"/>
        <end position="181"/>
    </location>
</feature>
<dbReference type="InterPro" id="IPR057326">
    <property type="entry name" value="KR_dom"/>
</dbReference>
<gene>
    <name evidence="5" type="ORF">GCM10010151_10550</name>
</gene>
<dbReference type="SMART" id="SM00822">
    <property type="entry name" value="PKS_KR"/>
    <property type="match status" value="1"/>
</dbReference>
<dbReference type="PANTHER" id="PTHR44196:SF1">
    <property type="entry name" value="DEHYDROGENASE_REDUCTASE SDR FAMILY MEMBER 7B"/>
    <property type="match status" value="1"/>
</dbReference>
<dbReference type="PROSITE" id="PS00061">
    <property type="entry name" value="ADH_SHORT"/>
    <property type="match status" value="1"/>
</dbReference>
<dbReference type="PANTHER" id="PTHR44196">
    <property type="entry name" value="DEHYDROGENASE/REDUCTASE SDR FAMILY MEMBER 7B"/>
    <property type="match status" value="1"/>
</dbReference>
<dbReference type="SUPFAM" id="SSF51735">
    <property type="entry name" value="NAD(P)-binding Rossmann-fold domains"/>
    <property type="match status" value="1"/>
</dbReference>
<proteinExistence type="inferred from homology"/>
<dbReference type="InterPro" id="IPR020904">
    <property type="entry name" value="Sc_DH/Rdtase_CS"/>
</dbReference>
<evidence type="ECO:0000256" key="3">
    <source>
        <dbReference type="RuleBase" id="RU000363"/>
    </source>
</evidence>
<evidence type="ECO:0000259" key="4">
    <source>
        <dbReference type="SMART" id="SM00822"/>
    </source>
</evidence>
<evidence type="ECO:0000256" key="2">
    <source>
        <dbReference type="ARBA" id="ARBA00023002"/>
    </source>
</evidence>
<dbReference type="Proteomes" id="UP001501822">
    <property type="component" value="Unassembled WGS sequence"/>
</dbReference>
<dbReference type="InterPro" id="IPR036291">
    <property type="entry name" value="NAD(P)-bd_dom_sf"/>
</dbReference>
<dbReference type="Pfam" id="PF00106">
    <property type="entry name" value="adh_short"/>
    <property type="match status" value="1"/>
</dbReference>
<evidence type="ECO:0000256" key="1">
    <source>
        <dbReference type="ARBA" id="ARBA00006484"/>
    </source>
</evidence>